<dbReference type="InterPro" id="IPR020892">
    <property type="entry name" value="Cyclophilin-type_PPIase_CS"/>
</dbReference>
<proteinExistence type="inferred from homology"/>
<comment type="function">
    <text evidence="1 5">PPIases accelerate the folding of proteins. It catalyzes the cis-trans isomerization of proline imidic peptide bonds in oligopeptides.</text>
</comment>
<protein>
    <recommendedName>
        <fullName evidence="5">Peptidyl-prolyl cis-trans isomerase</fullName>
        <shortName evidence="5">PPIase</shortName>
        <ecNumber evidence="5">5.2.1.8</ecNumber>
    </recommendedName>
</protein>
<reference evidence="7" key="1">
    <citation type="submission" date="2020-10" db="EMBL/GenBank/DDBJ databases">
        <authorList>
            <person name="Gilroy R."/>
        </authorList>
    </citation>
    <scope>NUCLEOTIDE SEQUENCE</scope>
    <source>
        <strain evidence="7">3924</strain>
    </source>
</reference>
<dbReference type="InterPro" id="IPR024936">
    <property type="entry name" value="Cyclophilin-type_PPIase"/>
</dbReference>
<dbReference type="Gene3D" id="2.40.100.10">
    <property type="entry name" value="Cyclophilin-like"/>
    <property type="match status" value="1"/>
</dbReference>
<dbReference type="PRINTS" id="PR00153">
    <property type="entry name" value="CSAPPISMRASE"/>
</dbReference>
<keyword evidence="4 5" id="KW-0413">Isomerase</keyword>
<dbReference type="Proteomes" id="UP000712007">
    <property type="component" value="Unassembled WGS sequence"/>
</dbReference>
<accession>A0A940DJY7</accession>
<evidence type="ECO:0000256" key="1">
    <source>
        <dbReference type="ARBA" id="ARBA00002388"/>
    </source>
</evidence>
<organism evidence="7 8">
    <name type="scientific">Candidatus Aphodosoma intestinipullorum</name>
    <dbReference type="NCBI Taxonomy" id="2840674"/>
    <lineage>
        <taxon>Bacteria</taxon>
        <taxon>Pseudomonadati</taxon>
        <taxon>Bacteroidota</taxon>
        <taxon>Bacteroidia</taxon>
        <taxon>Bacteroidales</taxon>
        <taxon>Candidatus Aphodosoma</taxon>
    </lineage>
</organism>
<dbReference type="PANTHER" id="PTHR45625:SF4">
    <property type="entry name" value="PEPTIDYLPROLYL ISOMERASE DOMAIN AND WD REPEAT-CONTAINING PROTEIN 1"/>
    <property type="match status" value="1"/>
</dbReference>
<dbReference type="CDD" id="cd00317">
    <property type="entry name" value="cyclophilin"/>
    <property type="match status" value="1"/>
</dbReference>
<dbReference type="GO" id="GO:0006457">
    <property type="term" value="P:protein folding"/>
    <property type="evidence" value="ECO:0007669"/>
    <property type="project" value="InterPro"/>
</dbReference>
<comment type="catalytic activity">
    <reaction evidence="5">
        <text>[protein]-peptidylproline (omega=180) = [protein]-peptidylproline (omega=0)</text>
        <dbReference type="Rhea" id="RHEA:16237"/>
        <dbReference type="Rhea" id="RHEA-COMP:10747"/>
        <dbReference type="Rhea" id="RHEA-COMP:10748"/>
        <dbReference type="ChEBI" id="CHEBI:83833"/>
        <dbReference type="ChEBI" id="CHEBI:83834"/>
        <dbReference type="EC" id="5.2.1.8"/>
    </reaction>
</comment>
<dbReference type="GO" id="GO:0003755">
    <property type="term" value="F:peptidyl-prolyl cis-trans isomerase activity"/>
    <property type="evidence" value="ECO:0007669"/>
    <property type="project" value="UniProtKB-UniRule"/>
</dbReference>
<name>A0A940DJY7_9BACT</name>
<comment type="similarity">
    <text evidence="2 5">Belongs to the cyclophilin-type PPIase family.</text>
</comment>
<evidence type="ECO:0000256" key="4">
    <source>
        <dbReference type="ARBA" id="ARBA00023235"/>
    </source>
</evidence>
<feature type="domain" description="PPIase cyclophilin-type" evidence="6">
    <location>
        <begin position="34"/>
        <end position="226"/>
    </location>
</feature>
<dbReference type="InterPro" id="IPR044666">
    <property type="entry name" value="Cyclophilin_A-like"/>
</dbReference>
<evidence type="ECO:0000313" key="7">
    <source>
        <dbReference type="EMBL" id="MBO8440345.1"/>
    </source>
</evidence>
<sequence>MGAVLSVLPLVCGGDLSAKGKARPVKVRIETTEGDIKVLLYDDTPLHRDNFVKLVKRHFYDTLLFHRVIPEFMIQAGDPQSRHADRSKRLGSGDIGYNIPAEIVFPKYIHKRGALAAARQGDIVNPERKSSGCQFYIVEGRTYTDAQLDTMEMRITAALGLREPFKYSDDQRRTYKTFGGAPHLDGQYTVFGEVIEGYDVLQRICAKETDENDRPKEDVVIEQMKVVRR</sequence>
<comment type="caution">
    <text evidence="7">The sequence shown here is derived from an EMBL/GenBank/DDBJ whole genome shotgun (WGS) entry which is preliminary data.</text>
</comment>
<dbReference type="EMBL" id="JADIMV010000116">
    <property type="protein sequence ID" value="MBO8440345.1"/>
    <property type="molecule type" value="Genomic_DNA"/>
</dbReference>
<dbReference type="Pfam" id="PF00160">
    <property type="entry name" value="Pro_isomerase"/>
    <property type="match status" value="1"/>
</dbReference>
<evidence type="ECO:0000313" key="8">
    <source>
        <dbReference type="Proteomes" id="UP000712007"/>
    </source>
</evidence>
<dbReference type="AlphaFoldDB" id="A0A940DJY7"/>
<dbReference type="InterPro" id="IPR029000">
    <property type="entry name" value="Cyclophilin-like_dom_sf"/>
</dbReference>
<gene>
    <name evidence="7" type="ORF">IAC51_06805</name>
</gene>
<keyword evidence="3 5" id="KW-0697">Rotamase</keyword>
<dbReference type="EC" id="5.2.1.8" evidence="5"/>
<reference evidence="7" key="2">
    <citation type="journal article" date="2021" name="PeerJ">
        <title>Extensive microbial diversity within the chicken gut microbiome revealed by metagenomics and culture.</title>
        <authorList>
            <person name="Gilroy R."/>
            <person name="Ravi A."/>
            <person name="Getino M."/>
            <person name="Pursley I."/>
            <person name="Horton D.L."/>
            <person name="Alikhan N.F."/>
            <person name="Baker D."/>
            <person name="Gharbi K."/>
            <person name="Hall N."/>
            <person name="Watson M."/>
            <person name="Adriaenssens E.M."/>
            <person name="Foster-Nyarko E."/>
            <person name="Jarju S."/>
            <person name="Secka A."/>
            <person name="Antonio M."/>
            <person name="Oren A."/>
            <person name="Chaudhuri R.R."/>
            <person name="La Ragione R."/>
            <person name="Hildebrand F."/>
            <person name="Pallen M.J."/>
        </authorList>
    </citation>
    <scope>NUCLEOTIDE SEQUENCE</scope>
    <source>
        <strain evidence="7">3924</strain>
    </source>
</reference>
<dbReference type="PIRSF" id="PIRSF001467">
    <property type="entry name" value="Peptidylpro_ismrse"/>
    <property type="match status" value="1"/>
</dbReference>
<dbReference type="SUPFAM" id="SSF50891">
    <property type="entry name" value="Cyclophilin-like"/>
    <property type="match status" value="1"/>
</dbReference>
<dbReference type="PANTHER" id="PTHR45625">
    <property type="entry name" value="PEPTIDYL-PROLYL CIS-TRANS ISOMERASE-RELATED"/>
    <property type="match status" value="1"/>
</dbReference>
<dbReference type="PROSITE" id="PS00170">
    <property type="entry name" value="CSA_PPIASE_1"/>
    <property type="match status" value="1"/>
</dbReference>
<evidence type="ECO:0000256" key="2">
    <source>
        <dbReference type="ARBA" id="ARBA00007365"/>
    </source>
</evidence>
<evidence type="ECO:0000259" key="6">
    <source>
        <dbReference type="PROSITE" id="PS50072"/>
    </source>
</evidence>
<evidence type="ECO:0000256" key="3">
    <source>
        <dbReference type="ARBA" id="ARBA00023110"/>
    </source>
</evidence>
<dbReference type="PROSITE" id="PS50072">
    <property type="entry name" value="CSA_PPIASE_2"/>
    <property type="match status" value="1"/>
</dbReference>
<dbReference type="InterPro" id="IPR002130">
    <property type="entry name" value="Cyclophilin-type_PPIase_dom"/>
</dbReference>
<evidence type="ECO:0000256" key="5">
    <source>
        <dbReference type="RuleBase" id="RU363019"/>
    </source>
</evidence>